<protein>
    <recommendedName>
        <fullName evidence="3">Antitoxin Xre/MbcA/ParS-like toxin-binding domain-containing protein</fullName>
    </recommendedName>
</protein>
<gene>
    <name evidence="1" type="ORF">AWB75_04161</name>
</gene>
<organism evidence="1 2">
    <name type="scientific">Caballeronia catudaia</name>
    <dbReference type="NCBI Taxonomy" id="1777136"/>
    <lineage>
        <taxon>Bacteria</taxon>
        <taxon>Pseudomonadati</taxon>
        <taxon>Pseudomonadota</taxon>
        <taxon>Betaproteobacteria</taxon>
        <taxon>Burkholderiales</taxon>
        <taxon>Burkholderiaceae</taxon>
        <taxon>Caballeronia</taxon>
    </lineage>
</organism>
<accession>A0A158BX33</accession>
<evidence type="ECO:0000313" key="1">
    <source>
        <dbReference type="EMBL" id="SAK74571.1"/>
    </source>
</evidence>
<reference evidence="1" key="1">
    <citation type="submission" date="2016-01" db="EMBL/GenBank/DDBJ databases">
        <authorList>
            <person name="Peeters C."/>
        </authorList>
    </citation>
    <scope>NUCLEOTIDE SEQUENCE [LARGE SCALE GENOMIC DNA]</scope>
    <source>
        <strain evidence="1">LMG 29318</strain>
    </source>
</reference>
<evidence type="ECO:0000313" key="2">
    <source>
        <dbReference type="Proteomes" id="UP000054870"/>
    </source>
</evidence>
<dbReference type="AlphaFoldDB" id="A0A158BX33"/>
<comment type="caution">
    <text evidence="1">The sequence shown here is derived from an EMBL/GenBank/DDBJ whole genome shotgun (WGS) entry which is preliminary data.</text>
</comment>
<proteinExistence type="predicted"/>
<dbReference type="EMBL" id="FCOF02000019">
    <property type="protein sequence ID" value="SAK74571.1"/>
    <property type="molecule type" value="Genomic_DNA"/>
</dbReference>
<evidence type="ECO:0008006" key="3">
    <source>
        <dbReference type="Google" id="ProtNLM"/>
    </source>
</evidence>
<sequence length="224" mass="25490">MSRPSRSNRDTPTLFDARMEYLFRRAAVAAVLFDPRAAQELLKLPDAEVGRLFKIHLARVMGVATVLNVDLRSLREQDEKQRSKRKRGAIRRMSSRNALVAEGKLLRAGIVCEALSITGRRLNKRIAKGRIFSVEVGGEQYYPAFFLAKELDRKDLAKVTRRLDGSTGWSKWSFFAEPKESLGGLTPLQALMRGDVKQVLRTAKAVVKQFRTFERRKLPDTRKS</sequence>
<dbReference type="Proteomes" id="UP000054870">
    <property type="component" value="Unassembled WGS sequence"/>
</dbReference>
<keyword evidence="2" id="KW-1185">Reference proteome</keyword>
<name>A0A158BX33_9BURK</name>